<gene>
    <name evidence="5" type="ORF">C8A03DRAFT_35475</name>
</gene>
<dbReference type="SMART" id="SM00248">
    <property type="entry name" value="ANK"/>
    <property type="match status" value="4"/>
</dbReference>
<reference evidence="5" key="2">
    <citation type="submission" date="2023-05" db="EMBL/GenBank/DDBJ databases">
        <authorList>
            <consortium name="Lawrence Berkeley National Laboratory"/>
            <person name="Steindorff A."/>
            <person name="Hensen N."/>
            <person name="Bonometti L."/>
            <person name="Westerberg I."/>
            <person name="Brannstrom I.O."/>
            <person name="Guillou S."/>
            <person name="Cros-Aarteil S."/>
            <person name="Calhoun S."/>
            <person name="Haridas S."/>
            <person name="Kuo A."/>
            <person name="Mondo S."/>
            <person name="Pangilinan J."/>
            <person name="Riley R."/>
            <person name="Labutti K."/>
            <person name="Andreopoulos B."/>
            <person name="Lipzen A."/>
            <person name="Chen C."/>
            <person name="Yanf M."/>
            <person name="Daum C."/>
            <person name="Ng V."/>
            <person name="Clum A."/>
            <person name="Ohm R."/>
            <person name="Martin F."/>
            <person name="Silar P."/>
            <person name="Natvig D."/>
            <person name="Lalanne C."/>
            <person name="Gautier V."/>
            <person name="Ament-Velasquez S.L."/>
            <person name="Kruys A."/>
            <person name="Hutchinson M.I."/>
            <person name="Powell A.J."/>
            <person name="Barry K."/>
            <person name="Miller A.N."/>
            <person name="Grigoriev I.V."/>
            <person name="Debuchy R."/>
            <person name="Gladieux P."/>
            <person name="Thoren M.H."/>
            <person name="Johannesson H."/>
        </authorList>
    </citation>
    <scope>NUCLEOTIDE SEQUENCE</scope>
    <source>
        <strain evidence="5">CBS 532.94</strain>
    </source>
</reference>
<feature type="repeat" description="ANK" evidence="3">
    <location>
        <begin position="292"/>
        <end position="326"/>
    </location>
</feature>
<accession>A0AAN7C737</accession>
<comment type="caution">
    <text evidence="5">The sequence shown here is derived from an EMBL/GenBank/DDBJ whole genome shotgun (WGS) entry which is preliminary data.</text>
</comment>
<feature type="compositionally biased region" description="Basic residues" evidence="4">
    <location>
        <begin position="1"/>
        <end position="14"/>
    </location>
</feature>
<feature type="repeat" description="ANK" evidence="3">
    <location>
        <begin position="327"/>
        <end position="359"/>
    </location>
</feature>
<evidence type="ECO:0000256" key="2">
    <source>
        <dbReference type="ARBA" id="ARBA00023043"/>
    </source>
</evidence>
<feature type="compositionally biased region" description="Low complexity" evidence="4">
    <location>
        <begin position="97"/>
        <end position="108"/>
    </location>
</feature>
<evidence type="ECO:0000313" key="6">
    <source>
        <dbReference type="Proteomes" id="UP001303760"/>
    </source>
</evidence>
<keyword evidence="6" id="KW-1185">Reference proteome</keyword>
<reference evidence="5" key="1">
    <citation type="journal article" date="2023" name="Mol. Phylogenet. Evol.">
        <title>Genome-scale phylogeny and comparative genomics of the fungal order Sordariales.</title>
        <authorList>
            <person name="Hensen N."/>
            <person name="Bonometti L."/>
            <person name="Westerberg I."/>
            <person name="Brannstrom I.O."/>
            <person name="Guillou S."/>
            <person name="Cros-Aarteil S."/>
            <person name="Calhoun S."/>
            <person name="Haridas S."/>
            <person name="Kuo A."/>
            <person name="Mondo S."/>
            <person name="Pangilinan J."/>
            <person name="Riley R."/>
            <person name="LaButti K."/>
            <person name="Andreopoulos B."/>
            <person name="Lipzen A."/>
            <person name="Chen C."/>
            <person name="Yan M."/>
            <person name="Daum C."/>
            <person name="Ng V."/>
            <person name="Clum A."/>
            <person name="Steindorff A."/>
            <person name="Ohm R.A."/>
            <person name="Martin F."/>
            <person name="Silar P."/>
            <person name="Natvig D.O."/>
            <person name="Lalanne C."/>
            <person name="Gautier V."/>
            <person name="Ament-Velasquez S.L."/>
            <person name="Kruys A."/>
            <person name="Hutchinson M.I."/>
            <person name="Powell A.J."/>
            <person name="Barry K."/>
            <person name="Miller A.N."/>
            <person name="Grigoriev I.V."/>
            <person name="Debuchy R."/>
            <person name="Gladieux P."/>
            <person name="Hiltunen Thoren M."/>
            <person name="Johannesson H."/>
        </authorList>
    </citation>
    <scope>NUCLEOTIDE SEQUENCE</scope>
    <source>
        <strain evidence="5">CBS 532.94</strain>
    </source>
</reference>
<dbReference type="InterPro" id="IPR050889">
    <property type="entry name" value="Dendritic_Spine_Reg/Scaffold"/>
</dbReference>
<feature type="compositionally biased region" description="Basic residues" evidence="4">
    <location>
        <begin position="73"/>
        <end position="88"/>
    </location>
</feature>
<dbReference type="PANTHER" id="PTHR24166:SF48">
    <property type="entry name" value="PROTEIN VAPYRIN"/>
    <property type="match status" value="1"/>
</dbReference>
<organism evidence="5 6">
    <name type="scientific">Achaetomium macrosporum</name>
    <dbReference type="NCBI Taxonomy" id="79813"/>
    <lineage>
        <taxon>Eukaryota</taxon>
        <taxon>Fungi</taxon>
        <taxon>Dikarya</taxon>
        <taxon>Ascomycota</taxon>
        <taxon>Pezizomycotina</taxon>
        <taxon>Sordariomycetes</taxon>
        <taxon>Sordariomycetidae</taxon>
        <taxon>Sordariales</taxon>
        <taxon>Chaetomiaceae</taxon>
        <taxon>Achaetomium</taxon>
    </lineage>
</organism>
<dbReference type="Gene3D" id="1.25.40.20">
    <property type="entry name" value="Ankyrin repeat-containing domain"/>
    <property type="match status" value="1"/>
</dbReference>
<dbReference type="Pfam" id="PF12796">
    <property type="entry name" value="Ank_2"/>
    <property type="match status" value="1"/>
</dbReference>
<evidence type="ECO:0000313" key="5">
    <source>
        <dbReference type="EMBL" id="KAK4236619.1"/>
    </source>
</evidence>
<dbReference type="PANTHER" id="PTHR24166">
    <property type="entry name" value="ROLLING PEBBLES, ISOFORM B"/>
    <property type="match status" value="1"/>
</dbReference>
<dbReference type="SUPFAM" id="SSF48403">
    <property type="entry name" value="Ankyrin repeat"/>
    <property type="match status" value="1"/>
</dbReference>
<dbReference type="PROSITE" id="PS50297">
    <property type="entry name" value="ANK_REP_REGION"/>
    <property type="match status" value="1"/>
</dbReference>
<feature type="region of interest" description="Disordered" evidence="4">
    <location>
        <begin position="1"/>
        <end position="180"/>
    </location>
</feature>
<feature type="compositionally biased region" description="Polar residues" evidence="4">
    <location>
        <begin position="38"/>
        <end position="60"/>
    </location>
</feature>
<keyword evidence="2 3" id="KW-0040">ANK repeat</keyword>
<evidence type="ECO:0000256" key="4">
    <source>
        <dbReference type="SAM" id="MobiDB-lite"/>
    </source>
</evidence>
<dbReference type="PROSITE" id="PS50088">
    <property type="entry name" value="ANK_REPEAT"/>
    <property type="match status" value="2"/>
</dbReference>
<evidence type="ECO:0000256" key="1">
    <source>
        <dbReference type="ARBA" id="ARBA00022737"/>
    </source>
</evidence>
<dbReference type="EMBL" id="MU860182">
    <property type="protein sequence ID" value="KAK4236619.1"/>
    <property type="molecule type" value="Genomic_DNA"/>
</dbReference>
<name>A0AAN7C737_9PEZI</name>
<proteinExistence type="predicted"/>
<sequence length="430" mass="47663">MEQKRRTAKDRRRNGGLGSVDKGGSRDGSVVRARDDQNSPSDDATRGTASSAPPVDSSSGVGKRKRGIDASRGRRPVAKRAKREKKHWYSTSEDAGPDSPDYVPDSPYTTNRDEDPRSGGEPPAQHRPQQLDEGARESLNGNLVLRPKKRMSSTSSTKANRPIPRPIHRPDSDNGQAKNSVDEGAQDLLEEDVVFLYKEAFISGELEWLGDAVKRLAHKHGMTEAQVILGASFQWPRWNYWGHSSRKRNLGSLLHQAVRQNNTDVITYLCSAEFFTPGGTLRDRFLNARDCNHDSALLLAIKHNPPRLEIAQQLIELGADVGAEDNGRWTPLHHATRLGLLPLLPLLVEAGASVYSRTREGDNLLHVASCTGNPQIVEAVLGLWDRSEVAFSVGQVNRRGQTPIDTARELRFPWLAEMLEKAMEETMDGR</sequence>
<dbReference type="InterPro" id="IPR002110">
    <property type="entry name" value="Ankyrin_rpt"/>
</dbReference>
<dbReference type="AlphaFoldDB" id="A0AAN7C737"/>
<evidence type="ECO:0000256" key="3">
    <source>
        <dbReference type="PROSITE-ProRule" id="PRU00023"/>
    </source>
</evidence>
<keyword evidence="1" id="KW-0677">Repeat</keyword>
<protein>
    <submittedName>
        <fullName evidence="5">Ankyrin repeat-containing domain protein</fullName>
    </submittedName>
</protein>
<dbReference type="Proteomes" id="UP001303760">
    <property type="component" value="Unassembled WGS sequence"/>
</dbReference>
<dbReference type="InterPro" id="IPR036770">
    <property type="entry name" value="Ankyrin_rpt-contain_sf"/>
</dbReference>